<feature type="domain" description="Sigma-54 factor interaction" evidence="7">
    <location>
        <begin position="327"/>
        <end position="552"/>
    </location>
</feature>
<evidence type="ECO:0000313" key="8">
    <source>
        <dbReference type="EMBL" id="ALR75628.1"/>
    </source>
</evidence>
<keyword evidence="3" id="KW-0805">Transcription regulation</keyword>
<organism evidence="8 9">
    <name type="scientific">[Enterobacter] lignolyticus</name>
    <dbReference type="NCBI Taxonomy" id="1334193"/>
    <lineage>
        <taxon>Bacteria</taxon>
        <taxon>Pseudomonadati</taxon>
        <taxon>Pseudomonadota</taxon>
        <taxon>Gammaproteobacteria</taxon>
        <taxon>Enterobacterales</taxon>
        <taxon>Enterobacteriaceae</taxon>
        <taxon>Pluralibacter</taxon>
    </lineage>
</organism>
<dbReference type="RefSeq" id="WP_062740448.1">
    <property type="nucleotide sequence ID" value="NZ_CP012871.1"/>
</dbReference>
<dbReference type="PANTHER" id="PTHR32071:SF117">
    <property type="entry name" value="PTS-DEPENDENT DIHYDROXYACETONE KINASE OPERON REGULATORY PROTEIN-RELATED"/>
    <property type="match status" value="1"/>
</dbReference>
<dbReference type="EMBL" id="CP012871">
    <property type="protein sequence ID" value="ALR75628.1"/>
    <property type="molecule type" value="Genomic_DNA"/>
</dbReference>
<dbReference type="PROSITE" id="PS00676">
    <property type="entry name" value="SIGMA54_INTERACT_2"/>
    <property type="match status" value="1"/>
</dbReference>
<dbReference type="PANTHER" id="PTHR32071">
    <property type="entry name" value="TRANSCRIPTIONAL REGULATORY PROTEIN"/>
    <property type="match status" value="1"/>
</dbReference>
<dbReference type="SUPFAM" id="SSF55785">
    <property type="entry name" value="PYP-like sensor domain (PAS domain)"/>
    <property type="match status" value="1"/>
</dbReference>
<dbReference type="Proteomes" id="UP000069162">
    <property type="component" value="Chromosome"/>
</dbReference>
<dbReference type="InterPro" id="IPR002078">
    <property type="entry name" value="Sigma_54_int"/>
</dbReference>
<dbReference type="PROSITE" id="PS00675">
    <property type="entry name" value="SIGMA54_INTERACT_1"/>
    <property type="match status" value="1"/>
</dbReference>
<evidence type="ECO:0000256" key="4">
    <source>
        <dbReference type="ARBA" id="ARBA00023125"/>
    </source>
</evidence>
<keyword evidence="6" id="KW-0804">Transcription</keyword>
<evidence type="ECO:0000256" key="6">
    <source>
        <dbReference type="ARBA" id="ARBA00023163"/>
    </source>
</evidence>
<dbReference type="SMART" id="SM00091">
    <property type="entry name" value="PAS"/>
    <property type="match status" value="1"/>
</dbReference>
<dbReference type="InterPro" id="IPR003018">
    <property type="entry name" value="GAF"/>
</dbReference>
<dbReference type="InterPro" id="IPR025943">
    <property type="entry name" value="Sigma_54_int_dom_ATP-bd_2"/>
</dbReference>
<dbReference type="Gene3D" id="1.10.8.60">
    <property type="match status" value="1"/>
</dbReference>
<dbReference type="InterPro" id="IPR025662">
    <property type="entry name" value="Sigma_54_int_dom_ATP-bd_1"/>
</dbReference>
<dbReference type="InterPro" id="IPR035965">
    <property type="entry name" value="PAS-like_dom_sf"/>
</dbReference>
<evidence type="ECO:0000256" key="1">
    <source>
        <dbReference type="ARBA" id="ARBA00022741"/>
    </source>
</evidence>
<proteinExistence type="predicted"/>
<dbReference type="Pfam" id="PF00989">
    <property type="entry name" value="PAS"/>
    <property type="match status" value="1"/>
</dbReference>
<dbReference type="Gene3D" id="1.10.10.60">
    <property type="entry name" value="Homeodomain-like"/>
    <property type="match status" value="1"/>
</dbReference>
<dbReference type="NCBIfam" id="NF008485">
    <property type="entry name" value="PRK11388.1"/>
    <property type="match status" value="1"/>
</dbReference>
<accession>A0A806X338</accession>
<dbReference type="InterPro" id="IPR009057">
    <property type="entry name" value="Homeodomain-like_sf"/>
</dbReference>
<dbReference type="GO" id="GO:0043565">
    <property type="term" value="F:sequence-specific DNA binding"/>
    <property type="evidence" value="ECO:0007669"/>
    <property type="project" value="InterPro"/>
</dbReference>
<dbReference type="InterPro" id="IPR013767">
    <property type="entry name" value="PAS_fold"/>
</dbReference>
<dbReference type="SUPFAM" id="SSF52540">
    <property type="entry name" value="P-loop containing nucleoside triphosphate hydrolases"/>
    <property type="match status" value="1"/>
</dbReference>
<dbReference type="InterPro" id="IPR003593">
    <property type="entry name" value="AAA+_ATPase"/>
</dbReference>
<dbReference type="InterPro" id="IPR002197">
    <property type="entry name" value="HTH_Fis"/>
</dbReference>
<dbReference type="GO" id="GO:0006355">
    <property type="term" value="P:regulation of DNA-templated transcription"/>
    <property type="evidence" value="ECO:0007669"/>
    <property type="project" value="InterPro"/>
</dbReference>
<dbReference type="InterPro" id="IPR058031">
    <property type="entry name" value="AAA_lid_NorR"/>
</dbReference>
<dbReference type="Gene3D" id="3.40.50.300">
    <property type="entry name" value="P-loop containing nucleotide triphosphate hydrolases"/>
    <property type="match status" value="1"/>
</dbReference>
<evidence type="ECO:0000259" key="7">
    <source>
        <dbReference type="PROSITE" id="PS50045"/>
    </source>
</evidence>
<dbReference type="InterPro" id="IPR027417">
    <property type="entry name" value="P-loop_NTPase"/>
</dbReference>
<dbReference type="PROSITE" id="PS50045">
    <property type="entry name" value="SIGMA54_INTERACT_4"/>
    <property type="match status" value="1"/>
</dbReference>
<dbReference type="CDD" id="cd00009">
    <property type="entry name" value="AAA"/>
    <property type="match status" value="1"/>
</dbReference>
<evidence type="ECO:0000256" key="3">
    <source>
        <dbReference type="ARBA" id="ARBA00023015"/>
    </source>
</evidence>
<reference evidence="9" key="1">
    <citation type="submission" date="2015-10" db="EMBL/GenBank/DDBJ databases">
        <title>Complete Genome Sequencing of Klebsiella sp. strain G5.</title>
        <authorList>
            <person name="Chan K.-G."/>
            <person name="Chen J.-W."/>
        </authorList>
    </citation>
    <scope>NUCLEOTIDE SEQUENCE [LARGE SCALE GENOMIC DNA]</scope>
    <source>
        <strain evidence="9">G5</strain>
    </source>
</reference>
<protein>
    <submittedName>
        <fullName evidence="8">Transcriptional regulator</fullName>
    </submittedName>
</protein>
<dbReference type="Pfam" id="PF25601">
    <property type="entry name" value="AAA_lid_14"/>
    <property type="match status" value="1"/>
</dbReference>
<dbReference type="KEGG" id="kle:AO703_04710"/>
<dbReference type="SUPFAM" id="SSF46689">
    <property type="entry name" value="Homeodomain-like"/>
    <property type="match status" value="1"/>
</dbReference>
<dbReference type="InterPro" id="IPR029016">
    <property type="entry name" value="GAF-like_dom_sf"/>
</dbReference>
<keyword evidence="1" id="KW-0547">Nucleotide-binding</keyword>
<keyword evidence="4" id="KW-0238">DNA-binding</keyword>
<evidence type="ECO:0000256" key="2">
    <source>
        <dbReference type="ARBA" id="ARBA00022840"/>
    </source>
</evidence>
<sequence length="650" mass="72217">MAVDKQGADNEVSAFIAQSWHRCEKFMQRETWSAPHQAQGLTYESICRRKTTLLTIGQAALEDAWEYMEERPCALFILDESACILSSSGSPLTLNQLDSLGFKAGSYCAESIIGSAALSLAALLGQPVKTAGDQHFKLALAPWSFCSTPVFDNHGRLFGSIALCCLREHQAPSDLSLTLAIAREVSNALLTDTLLVESNRHLNQMYGLLESMDDGVMTWNEQGILQFVNVQAATLLHLDPQASHGKNLNELVTLPALLRRAIKQARGLKHVEVTFESQHQFIDSVITLKPIVEEQGNSFILLLHPVEQMRQLMTSQLGKVSHTFEQMSADDPQSRRLIAFGRQAARGSFPVLLCGEEGVGKELLSQAIHNESERAVGPYIAVNCQLYADSALGPDFMGSAPTDDEKGQLSRMELAHGGTLFLEKIEYLAPELQSALLQVIKQGALTRLDARRLIPVDIKVIATTTVDLANLVEQNRFSRQLYYALHSFEIVIPPLRERRDSIPALVHNKLRRLEKRFSSRLSLDDDALAQLTAYSWPGNDFELNSIVENLAISSENGHIRLRHLPEYLFADRVGSEAAADLLPASLAIAAREKEAIVQAARVTAGRIQEMSQLLNIGRTTLWRKMKQYGIDAGQFKRKSEEPIRYHSQDK</sequence>
<dbReference type="CDD" id="cd00130">
    <property type="entry name" value="PAS"/>
    <property type="match status" value="1"/>
</dbReference>
<dbReference type="Pfam" id="PF02954">
    <property type="entry name" value="HTH_8"/>
    <property type="match status" value="1"/>
</dbReference>
<evidence type="ECO:0000256" key="5">
    <source>
        <dbReference type="ARBA" id="ARBA00023159"/>
    </source>
</evidence>
<dbReference type="Gene3D" id="3.30.450.20">
    <property type="entry name" value="PAS domain"/>
    <property type="match status" value="1"/>
</dbReference>
<dbReference type="Gene3D" id="3.30.450.40">
    <property type="match status" value="1"/>
</dbReference>
<dbReference type="OrthoDB" id="9804019at2"/>
<keyword evidence="5" id="KW-0010">Activator</keyword>
<keyword evidence="2" id="KW-0067">ATP-binding</keyword>
<dbReference type="AlphaFoldDB" id="A0A806X338"/>
<gene>
    <name evidence="8" type="ORF">AO703_04710</name>
</gene>
<dbReference type="InterPro" id="IPR000014">
    <property type="entry name" value="PAS"/>
</dbReference>
<dbReference type="SMART" id="SM00382">
    <property type="entry name" value="AAA"/>
    <property type="match status" value="1"/>
</dbReference>
<evidence type="ECO:0000313" key="9">
    <source>
        <dbReference type="Proteomes" id="UP000069162"/>
    </source>
</evidence>
<dbReference type="GO" id="GO:0005524">
    <property type="term" value="F:ATP binding"/>
    <property type="evidence" value="ECO:0007669"/>
    <property type="project" value="UniProtKB-KW"/>
</dbReference>
<dbReference type="Pfam" id="PF00158">
    <property type="entry name" value="Sigma54_activat"/>
    <property type="match status" value="1"/>
</dbReference>
<dbReference type="Pfam" id="PF01590">
    <property type="entry name" value="GAF"/>
    <property type="match status" value="1"/>
</dbReference>
<name>A0A806X338_9ENTR</name>